<reference evidence="2" key="2">
    <citation type="submission" date="2020-05" db="UniProtKB">
        <authorList>
            <consortium name="EnsemblMetazoa"/>
        </authorList>
    </citation>
    <scope>IDENTIFICATION</scope>
    <source>
        <strain evidence="2">A-37</strain>
    </source>
</reference>
<dbReference type="PANTHER" id="PTHR21112:SF0">
    <property type="entry name" value="CHEMOSENSORY PROTEIN A 29A-RELATED"/>
    <property type="match status" value="1"/>
</dbReference>
<name>A0A182MVE4_9DIPT</name>
<dbReference type="AlphaFoldDB" id="A0A182MVE4"/>
<sequence length="179" mass="20899">MKCSISKVLVVMIELLCCLYQAFGMNLVMENFEQTHGQDVLWMEIRARKYNRTTTVVNGTIHMYQEGTNDYQFNLDIFFSRLGNQQYNHLPIKLPSVDICDFIDYIYKNYPGYMSLFINGPKEGECPIKVRDIHVLDVEFPKHAIPQIIMREGYYKAVVTSYLHGKQVISYYTVLKATN</sequence>
<evidence type="ECO:0000256" key="1">
    <source>
        <dbReference type="SAM" id="SignalP"/>
    </source>
</evidence>
<dbReference type="InterPro" id="IPR010512">
    <property type="entry name" value="DUF1091"/>
</dbReference>
<dbReference type="VEuPathDB" id="VectorBase:ACUA027190"/>
<dbReference type="EMBL" id="AXCM01015186">
    <property type="status" value="NOT_ANNOTATED_CDS"/>
    <property type="molecule type" value="Genomic_DNA"/>
</dbReference>
<keyword evidence="1" id="KW-0732">Signal</keyword>
<keyword evidence="3" id="KW-1185">Reference proteome</keyword>
<dbReference type="STRING" id="139723.A0A182MVE4"/>
<evidence type="ECO:0000313" key="3">
    <source>
        <dbReference type="Proteomes" id="UP000075883"/>
    </source>
</evidence>
<evidence type="ECO:0000313" key="2">
    <source>
        <dbReference type="EnsemblMetazoa" id="ACUA027190-PA"/>
    </source>
</evidence>
<dbReference type="PANTHER" id="PTHR21112">
    <property type="entry name" value="CHEMOSENSORY PROTEIN A 29A-RELATED"/>
    <property type="match status" value="1"/>
</dbReference>
<accession>A0A182MVE4</accession>
<reference evidence="3" key="1">
    <citation type="submission" date="2013-09" db="EMBL/GenBank/DDBJ databases">
        <title>The Genome Sequence of Anopheles culicifacies species A.</title>
        <authorList>
            <consortium name="The Broad Institute Genomics Platform"/>
            <person name="Neafsey D.E."/>
            <person name="Besansky N."/>
            <person name="Howell P."/>
            <person name="Walton C."/>
            <person name="Young S.K."/>
            <person name="Zeng Q."/>
            <person name="Gargeya S."/>
            <person name="Fitzgerald M."/>
            <person name="Haas B."/>
            <person name="Abouelleil A."/>
            <person name="Allen A.W."/>
            <person name="Alvarado L."/>
            <person name="Arachchi H.M."/>
            <person name="Berlin A.M."/>
            <person name="Chapman S.B."/>
            <person name="Gainer-Dewar J."/>
            <person name="Goldberg J."/>
            <person name="Griggs A."/>
            <person name="Gujja S."/>
            <person name="Hansen M."/>
            <person name="Howarth C."/>
            <person name="Imamovic A."/>
            <person name="Ireland A."/>
            <person name="Larimer J."/>
            <person name="McCowan C."/>
            <person name="Murphy C."/>
            <person name="Pearson M."/>
            <person name="Poon T.W."/>
            <person name="Priest M."/>
            <person name="Roberts A."/>
            <person name="Saif S."/>
            <person name="Shea T."/>
            <person name="Sisk P."/>
            <person name="Sykes S."/>
            <person name="Wortman J."/>
            <person name="Nusbaum C."/>
            <person name="Birren B."/>
        </authorList>
    </citation>
    <scope>NUCLEOTIDE SEQUENCE [LARGE SCALE GENOMIC DNA]</scope>
    <source>
        <strain evidence="3">A-37</strain>
    </source>
</reference>
<dbReference type="EnsemblMetazoa" id="ACUA027190-RA">
    <property type="protein sequence ID" value="ACUA027190-PA"/>
    <property type="gene ID" value="ACUA027190"/>
</dbReference>
<feature type="chain" id="PRO_5008128875" evidence="1">
    <location>
        <begin position="25"/>
        <end position="179"/>
    </location>
</feature>
<protein>
    <submittedName>
        <fullName evidence="2">Uncharacterized protein</fullName>
    </submittedName>
</protein>
<feature type="signal peptide" evidence="1">
    <location>
        <begin position="1"/>
        <end position="24"/>
    </location>
</feature>
<proteinExistence type="predicted"/>
<dbReference type="Proteomes" id="UP000075883">
    <property type="component" value="Unassembled WGS sequence"/>
</dbReference>
<organism evidence="2 3">
    <name type="scientific">Anopheles culicifacies</name>
    <dbReference type="NCBI Taxonomy" id="139723"/>
    <lineage>
        <taxon>Eukaryota</taxon>
        <taxon>Metazoa</taxon>
        <taxon>Ecdysozoa</taxon>
        <taxon>Arthropoda</taxon>
        <taxon>Hexapoda</taxon>
        <taxon>Insecta</taxon>
        <taxon>Pterygota</taxon>
        <taxon>Neoptera</taxon>
        <taxon>Endopterygota</taxon>
        <taxon>Diptera</taxon>
        <taxon>Nematocera</taxon>
        <taxon>Culicoidea</taxon>
        <taxon>Culicidae</taxon>
        <taxon>Anophelinae</taxon>
        <taxon>Anopheles</taxon>
        <taxon>culicifacies species complex</taxon>
    </lineage>
</organism>
<dbReference type="Pfam" id="PF06477">
    <property type="entry name" value="DUF1091"/>
    <property type="match status" value="1"/>
</dbReference>